<dbReference type="InterPro" id="IPR029033">
    <property type="entry name" value="His_PPase_superfam"/>
</dbReference>
<dbReference type="AlphaFoldDB" id="F2RKH9"/>
<evidence type="ECO:0000313" key="2">
    <source>
        <dbReference type="Proteomes" id="UP000006854"/>
    </source>
</evidence>
<name>F2RKH9_STRVP</name>
<dbReference type="STRING" id="953739.SVEN_7049"/>
<dbReference type="SMART" id="SM00855">
    <property type="entry name" value="PGAM"/>
    <property type="match status" value="1"/>
</dbReference>
<evidence type="ECO:0008006" key="3">
    <source>
        <dbReference type="Google" id="ProtNLM"/>
    </source>
</evidence>
<dbReference type="RefSeq" id="WP_015038230.1">
    <property type="nucleotide sequence ID" value="NC_018750.1"/>
</dbReference>
<reference evidence="1 2" key="1">
    <citation type="journal article" date="2011" name="BMC Genomics">
        <title>Genome-wide analysis of the role of GlnR in Streptomyces venezuelae provides new insights into global nitrogen regulation in actinomycetes.</title>
        <authorList>
            <person name="Pullan S.T."/>
            <person name="Bibb M.J."/>
            <person name="Merrick M."/>
        </authorList>
    </citation>
    <scope>NUCLEOTIDE SEQUENCE [LARGE SCALE GENOMIC DNA]</scope>
    <source>
        <strain evidence="1">ATCC 10712</strain>
    </source>
</reference>
<organism evidence="1 2">
    <name type="scientific">Streptomyces venezuelae (strain ATCC 10712 / CBS 650.69 / DSM 40230 / JCM 4526 / NBRC 13096 / PD 04745)</name>
    <dbReference type="NCBI Taxonomy" id="953739"/>
    <lineage>
        <taxon>Bacteria</taxon>
        <taxon>Bacillati</taxon>
        <taxon>Actinomycetota</taxon>
        <taxon>Actinomycetes</taxon>
        <taxon>Kitasatosporales</taxon>
        <taxon>Streptomycetaceae</taxon>
        <taxon>Streptomyces</taxon>
    </lineage>
</organism>
<evidence type="ECO:0000313" key="1">
    <source>
        <dbReference type="EMBL" id="CCA60335.1"/>
    </source>
</evidence>
<dbReference type="EMBL" id="FR845719">
    <property type="protein sequence ID" value="CCA60335.1"/>
    <property type="molecule type" value="Genomic_DNA"/>
</dbReference>
<keyword evidence="2" id="KW-1185">Reference proteome</keyword>
<accession>F2RKH9</accession>
<dbReference type="Gene3D" id="3.40.50.1240">
    <property type="entry name" value="Phosphoglycerate mutase-like"/>
    <property type="match status" value="1"/>
</dbReference>
<dbReference type="GeneID" id="51867564"/>
<dbReference type="Proteomes" id="UP000006854">
    <property type="component" value="Chromosome"/>
</dbReference>
<proteinExistence type="predicted"/>
<dbReference type="KEGG" id="sve:SVEN_7049"/>
<protein>
    <recommendedName>
        <fullName evidence="3">Histidine phosphatase family protein</fullName>
    </recommendedName>
</protein>
<dbReference type="SUPFAM" id="SSF53254">
    <property type="entry name" value="Phosphoglycerate mutase-like"/>
    <property type="match status" value="1"/>
</dbReference>
<dbReference type="OrthoDB" id="7502553at2"/>
<gene>
    <name evidence="1" type="ordered locus">SVEN_7049</name>
</gene>
<dbReference type="eggNOG" id="COG0406">
    <property type="taxonomic scope" value="Bacteria"/>
</dbReference>
<dbReference type="HOGENOM" id="CLU_033323_6_0_11"/>
<dbReference type="Pfam" id="PF00300">
    <property type="entry name" value="His_Phos_1"/>
    <property type="match status" value="1"/>
</dbReference>
<sequence length="194" mass="20087">MTVRLTLISPATNGALREVAFDDDSPLDTAGIARARAAAPALTAALGPATRAYSSPSVRCRHTAETLGLRAEPAAALAGCAMGRWTGRALAAVAAEEEAALGSWLSDPAAVPHGGESLHELRIRVGAWLDGLRPDSGRVTAVAEPDVIRAALVHALAAPDEAALRMDVRPLTAVQLSGRARRWNLRVGGPLGIE</sequence>
<dbReference type="PATRIC" id="fig|953739.5.peg.2266"/>
<dbReference type="InterPro" id="IPR013078">
    <property type="entry name" value="His_Pase_superF_clade-1"/>
</dbReference>